<evidence type="ECO:0000313" key="3">
    <source>
        <dbReference type="Proteomes" id="UP000282674"/>
    </source>
</evidence>
<organism evidence="2 3">
    <name type="scientific">Actinomadura harenae</name>
    <dbReference type="NCBI Taxonomy" id="2483351"/>
    <lineage>
        <taxon>Bacteria</taxon>
        <taxon>Bacillati</taxon>
        <taxon>Actinomycetota</taxon>
        <taxon>Actinomycetes</taxon>
        <taxon>Streptosporangiales</taxon>
        <taxon>Thermomonosporaceae</taxon>
        <taxon>Actinomadura</taxon>
    </lineage>
</organism>
<dbReference type="Proteomes" id="UP000282674">
    <property type="component" value="Unassembled WGS sequence"/>
</dbReference>
<protein>
    <submittedName>
        <fullName evidence="2">DUF397 domain-containing protein</fullName>
    </submittedName>
</protein>
<proteinExistence type="predicted"/>
<reference evidence="2 3" key="1">
    <citation type="submission" date="2018-10" db="EMBL/GenBank/DDBJ databases">
        <title>Isolation from soil.</title>
        <authorList>
            <person name="Hu J."/>
        </authorList>
    </citation>
    <scope>NUCLEOTIDE SEQUENCE [LARGE SCALE GENOMIC DNA]</scope>
    <source>
        <strain evidence="2 3">NEAU-Ht49</strain>
    </source>
</reference>
<evidence type="ECO:0000259" key="1">
    <source>
        <dbReference type="Pfam" id="PF04149"/>
    </source>
</evidence>
<feature type="domain" description="DUF397" evidence="1">
    <location>
        <begin position="8"/>
        <end position="60"/>
    </location>
</feature>
<dbReference type="AlphaFoldDB" id="A0A3M2LUL9"/>
<dbReference type="InterPro" id="IPR007278">
    <property type="entry name" value="DUF397"/>
</dbReference>
<name>A0A3M2LUL9_9ACTN</name>
<keyword evidence="3" id="KW-1185">Reference proteome</keyword>
<dbReference type="EMBL" id="RFFG01000045">
    <property type="protein sequence ID" value="RMI41174.1"/>
    <property type="molecule type" value="Genomic_DNA"/>
</dbReference>
<sequence length="66" mass="6931">MTADFSAATWRKSKRSNTEQACVEVATVPTAVGVRDSKNPEGGHLTMDRASVGALIAKVKAGDLDL</sequence>
<dbReference type="RefSeq" id="WP_122196672.1">
    <property type="nucleotide sequence ID" value="NZ_JBHSKC010000018.1"/>
</dbReference>
<accession>A0A3M2LUL9</accession>
<comment type="caution">
    <text evidence="2">The sequence shown here is derived from an EMBL/GenBank/DDBJ whole genome shotgun (WGS) entry which is preliminary data.</text>
</comment>
<evidence type="ECO:0000313" key="2">
    <source>
        <dbReference type="EMBL" id="RMI41174.1"/>
    </source>
</evidence>
<dbReference type="Pfam" id="PF04149">
    <property type="entry name" value="DUF397"/>
    <property type="match status" value="1"/>
</dbReference>
<dbReference type="OrthoDB" id="3481959at2"/>
<gene>
    <name evidence="2" type="ORF">EBO15_23900</name>
</gene>